<evidence type="ECO:0000256" key="1">
    <source>
        <dbReference type="SAM" id="MobiDB-lite"/>
    </source>
</evidence>
<protein>
    <recommendedName>
        <fullName evidence="4">BZIP domain-containing protein</fullName>
    </recommendedName>
</protein>
<dbReference type="EMBL" id="JALJOT010000001">
    <property type="protein sequence ID" value="KAK9919039.1"/>
    <property type="molecule type" value="Genomic_DNA"/>
</dbReference>
<sequence>MGCTYTRKASLLCSSLSLPSDWMNGEDELVYAAEDACLSDRRLPGGDTTATSADVGRPKRQREAQQEPSSAADEGFADMEKECLRLCAHKRHLHAALRAVQDKAHRVAEENRRLMRLITLLTVNKGSFQMLPQLPASACSQDAPAQDGNDGAASAGLSGQGFAAGEVHAPGGTAVPTSDDPDAVQTEAVAAAALALNQGNPAAALIDLLSLVVRKKETLEAQQSRSRPDARHGIQPDSSTAAAHYYS</sequence>
<keyword evidence="3" id="KW-1185">Reference proteome</keyword>
<name>A0ABR2Z6X0_9CHLO</name>
<comment type="caution">
    <text evidence="2">The sequence shown here is derived from an EMBL/GenBank/DDBJ whole genome shotgun (WGS) entry which is preliminary data.</text>
</comment>
<gene>
    <name evidence="2" type="ORF">WJX75_008908</name>
</gene>
<evidence type="ECO:0008006" key="4">
    <source>
        <dbReference type="Google" id="ProtNLM"/>
    </source>
</evidence>
<proteinExistence type="predicted"/>
<feature type="region of interest" description="Disordered" evidence="1">
    <location>
        <begin position="219"/>
        <end position="247"/>
    </location>
</feature>
<reference evidence="2 3" key="1">
    <citation type="journal article" date="2024" name="Nat. Commun.">
        <title>Phylogenomics reveals the evolutionary origins of lichenization in chlorophyte algae.</title>
        <authorList>
            <person name="Puginier C."/>
            <person name="Libourel C."/>
            <person name="Otte J."/>
            <person name="Skaloud P."/>
            <person name="Haon M."/>
            <person name="Grisel S."/>
            <person name="Petersen M."/>
            <person name="Berrin J.G."/>
            <person name="Delaux P.M."/>
            <person name="Dal Grande F."/>
            <person name="Keller J."/>
        </authorList>
    </citation>
    <scope>NUCLEOTIDE SEQUENCE [LARGE SCALE GENOMIC DNA]</scope>
    <source>
        <strain evidence="2 3">SAG 216-7</strain>
    </source>
</reference>
<feature type="region of interest" description="Disordered" evidence="1">
    <location>
        <begin position="42"/>
        <end position="75"/>
    </location>
</feature>
<dbReference type="Proteomes" id="UP001491310">
    <property type="component" value="Unassembled WGS sequence"/>
</dbReference>
<organism evidence="2 3">
    <name type="scientific">Coccomyxa subellipsoidea</name>
    <dbReference type="NCBI Taxonomy" id="248742"/>
    <lineage>
        <taxon>Eukaryota</taxon>
        <taxon>Viridiplantae</taxon>
        <taxon>Chlorophyta</taxon>
        <taxon>core chlorophytes</taxon>
        <taxon>Trebouxiophyceae</taxon>
        <taxon>Trebouxiophyceae incertae sedis</taxon>
        <taxon>Coccomyxaceae</taxon>
        <taxon>Coccomyxa</taxon>
    </lineage>
</organism>
<evidence type="ECO:0000313" key="2">
    <source>
        <dbReference type="EMBL" id="KAK9919039.1"/>
    </source>
</evidence>
<evidence type="ECO:0000313" key="3">
    <source>
        <dbReference type="Proteomes" id="UP001491310"/>
    </source>
</evidence>
<accession>A0ABR2Z6X0</accession>
<feature type="region of interest" description="Disordered" evidence="1">
    <location>
        <begin position="139"/>
        <end position="181"/>
    </location>
</feature>